<protein>
    <recommendedName>
        <fullName evidence="4">Transmembrane protein</fullName>
    </recommendedName>
</protein>
<feature type="transmembrane region" description="Helical" evidence="1">
    <location>
        <begin position="69"/>
        <end position="86"/>
    </location>
</feature>
<accession>A0A8S1K3D2</accession>
<feature type="transmembrane region" description="Helical" evidence="1">
    <location>
        <begin position="43"/>
        <end position="62"/>
    </location>
</feature>
<sequence>MSHSSSRIVVQMLTLNSLLQIYENQPFEFNDSNLMMQHPQLTSIIPTNQLINLTVGILILFLIDWKNKLNIITSLFFGLSVIMQNFKQINNQCSYLLPKTLNIIQIYLQLLIIIKYIYFQTKKIYFSIKSLENNYKPTITISNKLHSKKKITKIPKKVEKQKQKQENTITNEIQAKIVQQQMNIEQTQIKDVQIQEQSNQLIQEQHISEAELETENQCEINHSDLSQISSIKEEQKLQIQLKFNGKNEQFCCTFDTFETISQILSSSFTDKQIIQIKIHILLNFYDENQDGSCRLWCIKKLLAFQF</sequence>
<evidence type="ECO:0008006" key="4">
    <source>
        <dbReference type="Google" id="ProtNLM"/>
    </source>
</evidence>
<keyword evidence="3" id="KW-1185">Reference proteome</keyword>
<proteinExistence type="predicted"/>
<evidence type="ECO:0000256" key="1">
    <source>
        <dbReference type="SAM" id="Phobius"/>
    </source>
</evidence>
<comment type="caution">
    <text evidence="2">The sequence shown here is derived from an EMBL/GenBank/DDBJ whole genome shotgun (WGS) entry which is preliminary data.</text>
</comment>
<keyword evidence="1" id="KW-0472">Membrane</keyword>
<keyword evidence="1" id="KW-0812">Transmembrane</keyword>
<dbReference type="AlphaFoldDB" id="A0A8S1K3D2"/>
<feature type="transmembrane region" description="Helical" evidence="1">
    <location>
        <begin position="101"/>
        <end position="119"/>
    </location>
</feature>
<dbReference type="Proteomes" id="UP000688137">
    <property type="component" value="Unassembled WGS sequence"/>
</dbReference>
<gene>
    <name evidence="2" type="ORF">PPRIM_AZ9-3.1.T0120373</name>
</gene>
<evidence type="ECO:0000313" key="3">
    <source>
        <dbReference type="Proteomes" id="UP000688137"/>
    </source>
</evidence>
<reference evidence="2" key="1">
    <citation type="submission" date="2021-01" db="EMBL/GenBank/DDBJ databases">
        <authorList>
            <consortium name="Genoscope - CEA"/>
            <person name="William W."/>
        </authorList>
    </citation>
    <scope>NUCLEOTIDE SEQUENCE</scope>
</reference>
<name>A0A8S1K3D2_PARPR</name>
<organism evidence="2 3">
    <name type="scientific">Paramecium primaurelia</name>
    <dbReference type="NCBI Taxonomy" id="5886"/>
    <lineage>
        <taxon>Eukaryota</taxon>
        <taxon>Sar</taxon>
        <taxon>Alveolata</taxon>
        <taxon>Ciliophora</taxon>
        <taxon>Intramacronucleata</taxon>
        <taxon>Oligohymenophorea</taxon>
        <taxon>Peniculida</taxon>
        <taxon>Parameciidae</taxon>
        <taxon>Paramecium</taxon>
    </lineage>
</organism>
<evidence type="ECO:0000313" key="2">
    <source>
        <dbReference type="EMBL" id="CAD8048222.1"/>
    </source>
</evidence>
<dbReference type="EMBL" id="CAJJDM010000009">
    <property type="protein sequence ID" value="CAD8048222.1"/>
    <property type="molecule type" value="Genomic_DNA"/>
</dbReference>
<dbReference type="OMA" id="NQCEINH"/>
<keyword evidence="1" id="KW-1133">Transmembrane helix</keyword>